<protein>
    <submittedName>
        <fullName evidence="2">Uncharacterized protein</fullName>
    </submittedName>
</protein>
<feature type="compositionally biased region" description="Basic and acidic residues" evidence="1">
    <location>
        <begin position="67"/>
        <end position="84"/>
    </location>
</feature>
<evidence type="ECO:0000256" key="1">
    <source>
        <dbReference type="SAM" id="MobiDB-lite"/>
    </source>
</evidence>
<feature type="region of interest" description="Disordered" evidence="1">
    <location>
        <begin position="66"/>
        <end position="98"/>
    </location>
</feature>
<name>A0AAV7W659_PLEWA</name>
<keyword evidence="3" id="KW-1185">Reference proteome</keyword>
<evidence type="ECO:0000313" key="2">
    <source>
        <dbReference type="EMBL" id="KAJ1208604.1"/>
    </source>
</evidence>
<dbReference type="EMBL" id="JANPWB010000002">
    <property type="protein sequence ID" value="KAJ1208604.1"/>
    <property type="molecule type" value="Genomic_DNA"/>
</dbReference>
<accession>A0AAV7W659</accession>
<reference evidence="2" key="1">
    <citation type="journal article" date="2022" name="bioRxiv">
        <title>Sequencing and chromosome-scale assembly of the giantPleurodeles waltlgenome.</title>
        <authorList>
            <person name="Brown T."/>
            <person name="Elewa A."/>
            <person name="Iarovenko S."/>
            <person name="Subramanian E."/>
            <person name="Araus A.J."/>
            <person name="Petzold A."/>
            <person name="Susuki M."/>
            <person name="Suzuki K.-i.T."/>
            <person name="Hayashi T."/>
            <person name="Toyoda A."/>
            <person name="Oliveira C."/>
            <person name="Osipova E."/>
            <person name="Leigh N.D."/>
            <person name="Simon A."/>
            <person name="Yun M.H."/>
        </authorList>
    </citation>
    <scope>NUCLEOTIDE SEQUENCE</scope>
    <source>
        <strain evidence="2">20211129_DDA</strain>
        <tissue evidence="2">Liver</tissue>
    </source>
</reference>
<proteinExistence type="predicted"/>
<sequence>MMATTVILGEKAYSTPVAYGHIMWLPEHIRAIKEEMPQIEEGPAAVLCSGECGWRKEKLNGCNPIADEGKDAEHDWEADKRQEGSSEAQQIQGAGQMW</sequence>
<evidence type="ECO:0000313" key="3">
    <source>
        <dbReference type="Proteomes" id="UP001066276"/>
    </source>
</evidence>
<feature type="compositionally biased region" description="Polar residues" evidence="1">
    <location>
        <begin position="85"/>
        <end position="98"/>
    </location>
</feature>
<dbReference type="AlphaFoldDB" id="A0AAV7W659"/>
<organism evidence="2 3">
    <name type="scientific">Pleurodeles waltl</name>
    <name type="common">Iberian ribbed newt</name>
    <dbReference type="NCBI Taxonomy" id="8319"/>
    <lineage>
        <taxon>Eukaryota</taxon>
        <taxon>Metazoa</taxon>
        <taxon>Chordata</taxon>
        <taxon>Craniata</taxon>
        <taxon>Vertebrata</taxon>
        <taxon>Euteleostomi</taxon>
        <taxon>Amphibia</taxon>
        <taxon>Batrachia</taxon>
        <taxon>Caudata</taxon>
        <taxon>Salamandroidea</taxon>
        <taxon>Salamandridae</taxon>
        <taxon>Pleurodelinae</taxon>
        <taxon>Pleurodeles</taxon>
    </lineage>
</organism>
<dbReference type="Proteomes" id="UP001066276">
    <property type="component" value="Chromosome 1_2"/>
</dbReference>
<gene>
    <name evidence="2" type="ORF">NDU88_003987</name>
</gene>
<comment type="caution">
    <text evidence="2">The sequence shown here is derived from an EMBL/GenBank/DDBJ whole genome shotgun (WGS) entry which is preliminary data.</text>
</comment>